<feature type="region of interest" description="Disordered" evidence="1">
    <location>
        <begin position="1"/>
        <end position="24"/>
    </location>
</feature>
<proteinExistence type="predicted"/>
<name>A0A061RFP3_9CHLO</name>
<reference evidence="2" key="1">
    <citation type="submission" date="2014-05" db="EMBL/GenBank/DDBJ databases">
        <title>The transcriptome of the halophilic microalga Tetraselmis sp. GSL018 isolated from the Great Salt Lake, Utah.</title>
        <authorList>
            <person name="Jinkerson R.E."/>
            <person name="D'Adamo S."/>
            <person name="Posewitz M.C."/>
        </authorList>
    </citation>
    <scope>NUCLEOTIDE SEQUENCE</scope>
    <source>
        <strain evidence="2">GSL018</strain>
    </source>
</reference>
<accession>A0A061RFP3</accession>
<dbReference type="EMBL" id="GBEZ01014339">
    <property type="protein sequence ID" value="JAC71727.1"/>
    <property type="molecule type" value="Transcribed_RNA"/>
</dbReference>
<evidence type="ECO:0000256" key="1">
    <source>
        <dbReference type="SAM" id="MobiDB-lite"/>
    </source>
</evidence>
<dbReference type="AlphaFoldDB" id="A0A061RFP3"/>
<feature type="region of interest" description="Disordered" evidence="1">
    <location>
        <begin position="123"/>
        <end position="160"/>
    </location>
</feature>
<feature type="compositionally biased region" description="Basic and acidic residues" evidence="1">
    <location>
        <begin position="13"/>
        <end position="24"/>
    </location>
</feature>
<feature type="region of interest" description="Disordered" evidence="1">
    <location>
        <begin position="40"/>
        <end position="70"/>
    </location>
</feature>
<evidence type="ECO:0000313" key="2">
    <source>
        <dbReference type="EMBL" id="JAC71727.1"/>
    </source>
</evidence>
<organism evidence="2">
    <name type="scientific">Tetraselmis sp. GSL018</name>
    <dbReference type="NCBI Taxonomy" id="582737"/>
    <lineage>
        <taxon>Eukaryota</taxon>
        <taxon>Viridiplantae</taxon>
        <taxon>Chlorophyta</taxon>
        <taxon>core chlorophytes</taxon>
        <taxon>Chlorodendrophyceae</taxon>
        <taxon>Chlorodendrales</taxon>
        <taxon>Chlorodendraceae</taxon>
        <taxon>Tetraselmis</taxon>
    </lineage>
</organism>
<gene>
    <name evidence="2" type="ORF">TSPGSL018_1265</name>
</gene>
<sequence>RSKPMSLAMAAAAEKKQAAKRSEEHRRKIAMAVRAKWKDPEYRSKVTKSMHSAAKERQQPNAEAISRARDEITLEKRKQLRESAMALVQKAGATVSKLEDQVERLSGQPALQLRAQAALDHARGVLKKAQQPPRTLGTRSRTRPLASLLTHPKGSPLTRV</sequence>
<protein>
    <submittedName>
        <fullName evidence="2">Uncharacterized protein</fullName>
    </submittedName>
</protein>
<feature type="non-terminal residue" evidence="2">
    <location>
        <position position="1"/>
    </location>
</feature>